<protein>
    <recommendedName>
        <fullName evidence="2">RNA polymerase II transcription factor B subunit 3</fullName>
    </recommendedName>
    <alternativeName>
        <fullName evidence="8">RNA polymerase II transcription factor B 38 kDa subunit</fullName>
    </alternativeName>
    <alternativeName>
        <fullName evidence="7">RNA polymerase II transcription factor B p38 subunit</fullName>
    </alternativeName>
</protein>
<dbReference type="GO" id="GO:0061575">
    <property type="term" value="F:cyclin-dependent protein serine/threonine kinase activator activity"/>
    <property type="evidence" value="ECO:0007669"/>
    <property type="project" value="EnsemblFungi"/>
</dbReference>
<accession>A0A1H6Q6I3</accession>
<dbReference type="Pfam" id="PF17121">
    <property type="entry name" value="zf-C3HC4_5"/>
    <property type="match status" value="1"/>
</dbReference>
<dbReference type="OMA" id="PNKRDYY"/>
<keyword evidence="3" id="KW-0479">Metal-binding</keyword>
<keyword evidence="6" id="KW-0539">Nucleus</keyword>
<evidence type="ECO:0000256" key="3">
    <source>
        <dbReference type="ARBA" id="ARBA00022723"/>
    </source>
</evidence>
<evidence type="ECO:0000256" key="11">
    <source>
        <dbReference type="SAM" id="MobiDB-lite"/>
    </source>
</evidence>
<dbReference type="Proteomes" id="UP000256601">
    <property type="component" value="Unassembled WGS sequence"/>
</dbReference>
<evidence type="ECO:0000256" key="1">
    <source>
        <dbReference type="ARBA" id="ARBA00004123"/>
    </source>
</evidence>
<dbReference type="NCBIfam" id="TIGR00570">
    <property type="entry name" value="cdk7"/>
    <property type="match status" value="1"/>
</dbReference>
<keyword evidence="4 9" id="KW-0863">Zinc-finger</keyword>
<dbReference type="KEGG" id="yli:2912060"/>
<dbReference type="PANTHER" id="PTHR12683">
    <property type="entry name" value="CDK-ACTIVATING KINASE ASSEMBLY FACTOR MAT1"/>
    <property type="match status" value="1"/>
</dbReference>
<dbReference type="GO" id="GO:0070985">
    <property type="term" value="C:transcription factor TFIIK complex"/>
    <property type="evidence" value="ECO:0007669"/>
    <property type="project" value="EnsemblFungi"/>
</dbReference>
<dbReference type="Gene3D" id="3.30.40.10">
    <property type="entry name" value="Zinc/RING finger domain, C3HC4 (zinc finger)"/>
    <property type="match status" value="1"/>
</dbReference>
<dbReference type="GO" id="GO:0006289">
    <property type="term" value="P:nucleotide-excision repair"/>
    <property type="evidence" value="ECO:0007669"/>
    <property type="project" value="InterPro"/>
</dbReference>
<evidence type="ECO:0000256" key="2">
    <source>
        <dbReference type="ARBA" id="ARBA00022257"/>
    </source>
</evidence>
<dbReference type="InterPro" id="IPR013083">
    <property type="entry name" value="Znf_RING/FYVE/PHD"/>
</dbReference>
<reference evidence="14 16" key="2">
    <citation type="submission" date="2018-07" db="EMBL/GenBank/DDBJ databases">
        <title>Draft Genome Assemblies for Five Robust Yarrowia lipolytica Strains Exhibiting High Lipid Production and Pentose Sugar Utilization and Sugar Alcohol Secretion from Undetoxified Lignocellulosic Biomass Hydrolysates.</title>
        <authorList>
            <consortium name="DOE Joint Genome Institute"/>
            <person name="Walker C."/>
            <person name="Ryu S."/>
            <person name="Na H."/>
            <person name="Zane M."/>
            <person name="LaButti K."/>
            <person name="Lipzen A."/>
            <person name="Haridas S."/>
            <person name="Barry K."/>
            <person name="Grigoriev I.V."/>
            <person name="Quarterman J."/>
            <person name="Slininger P."/>
            <person name="Dien B."/>
            <person name="Trinh C.T."/>
        </authorList>
    </citation>
    <scope>NUCLEOTIDE SEQUENCE [LARGE SCALE GENOMIC DNA]</scope>
    <source>
        <strain evidence="14 16">YB392</strain>
    </source>
</reference>
<dbReference type="Pfam" id="PF06391">
    <property type="entry name" value="MAT1"/>
    <property type="match status" value="1"/>
</dbReference>
<dbReference type="PANTHER" id="PTHR12683:SF13">
    <property type="entry name" value="CDK-ACTIVATING KINASE ASSEMBLY FACTOR MAT1"/>
    <property type="match status" value="1"/>
</dbReference>
<dbReference type="AlphaFoldDB" id="A0A1H6Q6I3"/>
<dbReference type="InterPro" id="IPR015877">
    <property type="entry name" value="MAT1_centre"/>
</dbReference>
<feature type="region of interest" description="Disordered" evidence="11">
    <location>
        <begin position="314"/>
        <end position="346"/>
    </location>
</feature>
<dbReference type="VEuPathDB" id="FungiDB:YALI0_E01826g"/>
<evidence type="ECO:0000313" key="14">
    <source>
        <dbReference type="EMBL" id="RDW29090.1"/>
    </source>
</evidence>
<feature type="domain" description="RING-type" evidence="12">
    <location>
        <begin position="8"/>
        <end position="50"/>
    </location>
</feature>
<evidence type="ECO:0000256" key="6">
    <source>
        <dbReference type="ARBA" id="ARBA00023242"/>
    </source>
</evidence>
<feature type="compositionally biased region" description="Basic and acidic residues" evidence="11">
    <location>
        <begin position="325"/>
        <end position="335"/>
    </location>
</feature>
<evidence type="ECO:0000313" key="15">
    <source>
        <dbReference type="Proteomes" id="UP000182444"/>
    </source>
</evidence>
<sequence>MSEDGDICPICKSSRYLNPDMKFLVNPQCYHKMCESCVDRLFAYGPVTCPHNGCEKILRKNKFKTQIFEDVAVEKEVDVRQRVMSVMNKREDEFDTLNDYNAYLEKIEDSIFTLLNGTADEKDALTKEIEAYEKEHKAEIIANNKLRDEEDKYEQQKEDWMKEQRKANYLMAVEEQRAAQEDKEAAKRELVHQLATSNKDASSIEQNVQKTALKRSSARTVNFQPMPTSRYFEKVKKESSKPETPFTPFNGDRQIPALFEVQDHYDDKVIEPLAHDIQHQAGGFTLKAAYARILQQAFFGLGVDVQTELLAEENGNSNGTAVPVKTEEDPVKLEEPSIQVKVESTV</sequence>
<keyword evidence="5" id="KW-0862">Zinc</keyword>
<evidence type="ECO:0000256" key="4">
    <source>
        <dbReference type="ARBA" id="ARBA00022771"/>
    </source>
</evidence>
<name>A0A1H6Q6I3_YARLL</name>
<dbReference type="GeneID" id="2912060"/>
<dbReference type="eggNOG" id="KOG3800">
    <property type="taxonomic scope" value="Eukaryota"/>
</dbReference>
<proteinExistence type="predicted"/>
<dbReference type="GO" id="GO:0006357">
    <property type="term" value="P:regulation of transcription by RNA polymerase II"/>
    <property type="evidence" value="ECO:0007669"/>
    <property type="project" value="TreeGrafter"/>
</dbReference>
<organism evidence="13 15">
    <name type="scientific">Yarrowia lipolytica</name>
    <name type="common">Candida lipolytica</name>
    <dbReference type="NCBI Taxonomy" id="4952"/>
    <lineage>
        <taxon>Eukaryota</taxon>
        <taxon>Fungi</taxon>
        <taxon>Dikarya</taxon>
        <taxon>Ascomycota</taxon>
        <taxon>Saccharomycotina</taxon>
        <taxon>Dipodascomycetes</taxon>
        <taxon>Dipodascales</taxon>
        <taxon>Dipodascales incertae sedis</taxon>
        <taxon>Yarrowia</taxon>
    </lineage>
</organism>
<reference evidence="13 15" key="1">
    <citation type="journal article" date="2016" name="PLoS ONE">
        <title>Sequence Assembly of Yarrowia lipolytica Strain W29/CLIB89 Shows Transposable Element Diversity.</title>
        <authorList>
            <person name="Magnan C."/>
            <person name="Yu J."/>
            <person name="Chang I."/>
            <person name="Jahn E."/>
            <person name="Kanomata Y."/>
            <person name="Wu J."/>
            <person name="Zeller M."/>
            <person name="Oakes M."/>
            <person name="Baldi P."/>
            <person name="Sandmeyer S."/>
        </authorList>
    </citation>
    <scope>NUCLEOTIDE SEQUENCE [LARGE SCALE GENOMIC DNA]</scope>
    <source>
        <strain evidence="13">CLIB89</strain>
        <strain evidence="15">CLIB89(W29)</strain>
    </source>
</reference>
<comment type="subcellular location">
    <subcellularLocation>
        <location evidence="1">Nucleus</location>
    </subcellularLocation>
</comment>
<evidence type="ECO:0000259" key="12">
    <source>
        <dbReference type="PROSITE" id="PS50089"/>
    </source>
</evidence>
<dbReference type="SUPFAM" id="SSF57850">
    <property type="entry name" value="RING/U-box"/>
    <property type="match status" value="1"/>
</dbReference>
<feature type="coiled-coil region" evidence="10">
    <location>
        <begin position="115"/>
        <end position="166"/>
    </location>
</feature>
<dbReference type="PROSITE" id="PS00518">
    <property type="entry name" value="ZF_RING_1"/>
    <property type="match status" value="1"/>
</dbReference>
<dbReference type="InterPro" id="IPR004575">
    <property type="entry name" value="MAT1/Tfb3"/>
</dbReference>
<dbReference type="PROSITE" id="PS50089">
    <property type="entry name" value="ZF_RING_2"/>
    <property type="match status" value="1"/>
</dbReference>
<evidence type="ECO:0000256" key="10">
    <source>
        <dbReference type="SAM" id="Coils"/>
    </source>
</evidence>
<dbReference type="GO" id="GO:0008270">
    <property type="term" value="F:zinc ion binding"/>
    <property type="evidence" value="ECO:0007669"/>
    <property type="project" value="UniProtKB-KW"/>
</dbReference>
<dbReference type="SMR" id="A0A1H6Q6I3"/>
<gene>
    <name evidence="14" type="ORF">B0I71DRAFT_126428</name>
    <name evidence="13" type="ORF">YALI1_E02355g</name>
</gene>
<evidence type="ECO:0000313" key="16">
    <source>
        <dbReference type="Proteomes" id="UP000256601"/>
    </source>
</evidence>
<evidence type="ECO:0000313" key="13">
    <source>
        <dbReference type="EMBL" id="AOW04825.1"/>
    </source>
</evidence>
<evidence type="ECO:0000256" key="8">
    <source>
        <dbReference type="ARBA" id="ARBA00033277"/>
    </source>
</evidence>
<evidence type="ECO:0000256" key="5">
    <source>
        <dbReference type="ARBA" id="ARBA00022833"/>
    </source>
</evidence>
<dbReference type="EMBL" id="KZ858947">
    <property type="protein sequence ID" value="RDW29090.1"/>
    <property type="molecule type" value="Genomic_DNA"/>
</dbReference>
<evidence type="ECO:0000256" key="9">
    <source>
        <dbReference type="PROSITE-ProRule" id="PRU00175"/>
    </source>
</evidence>
<dbReference type="EMBL" id="CP017557">
    <property type="protein sequence ID" value="AOW04825.1"/>
    <property type="molecule type" value="Genomic_DNA"/>
</dbReference>
<dbReference type="InterPro" id="IPR001841">
    <property type="entry name" value="Znf_RING"/>
</dbReference>
<dbReference type="VEuPathDB" id="FungiDB:YALI1_E02355g"/>
<dbReference type="InterPro" id="IPR017907">
    <property type="entry name" value="Znf_RING_CS"/>
</dbReference>
<dbReference type="FunFam" id="3.30.40.10:FF:000037">
    <property type="entry name" value="Cdk-activating kinase assembly factor MAT1, centre"/>
    <property type="match status" value="1"/>
</dbReference>
<dbReference type="CDD" id="cd16573">
    <property type="entry name" value="RING-HC_TFB3-like"/>
    <property type="match status" value="1"/>
</dbReference>
<keyword evidence="10" id="KW-0175">Coiled coil</keyword>
<evidence type="ECO:0000256" key="7">
    <source>
        <dbReference type="ARBA" id="ARBA00029873"/>
    </source>
</evidence>
<dbReference type="Proteomes" id="UP000182444">
    <property type="component" value="Chromosome 1E"/>
</dbReference>